<gene>
    <name evidence="2" type="ORF">GCM10010328_65370</name>
</gene>
<feature type="transmembrane region" description="Helical" evidence="1">
    <location>
        <begin position="7"/>
        <end position="25"/>
    </location>
</feature>
<sequence length="131" mass="13947">MVVPVALVGRMTVAVVHVVHVVAVGDRHMPAALIVDVVVAGMLVMPGGLTLVRVAFVLTVQMTVVHVIDVIIVGDRHVPTAFAVRVVVSGMRLVLQGCCHAVHLHMLGRPSGQGRRLRTLALSLPLRARLP</sequence>
<evidence type="ECO:0000313" key="3">
    <source>
        <dbReference type="Proteomes" id="UP000624183"/>
    </source>
</evidence>
<keyword evidence="1" id="KW-1133">Transmembrane helix</keyword>
<evidence type="ECO:0008006" key="4">
    <source>
        <dbReference type="Google" id="ProtNLM"/>
    </source>
</evidence>
<dbReference type="EMBL" id="BMUW01000024">
    <property type="protein sequence ID" value="GGZ81672.1"/>
    <property type="molecule type" value="Genomic_DNA"/>
</dbReference>
<reference evidence="3" key="1">
    <citation type="journal article" date="2019" name="Int. J. Syst. Evol. Microbiol.">
        <title>The Global Catalogue of Microorganisms (GCM) 10K type strain sequencing project: providing services to taxonomists for standard genome sequencing and annotation.</title>
        <authorList>
            <consortium name="The Broad Institute Genomics Platform"/>
            <consortium name="The Broad Institute Genome Sequencing Center for Infectious Disease"/>
            <person name="Wu L."/>
            <person name="Ma J."/>
        </authorList>
    </citation>
    <scope>NUCLEOTIDE SEQUENCE [LARGE SCALE GENOMIC DNA]</scope>
    <source>
        <strain evidence="3">JCM 4602</strain>
    </source>
</reference>
<comment type="caution">
    <text evidence="2">The sequence shown here is derived from an EMBL/GenBank/DDBJ whole genome shotgun (WGS) entry which is preliminary data.</text>
</comment>
<dbReference type="Proteomes" id="UP000624183">
    <property type="component" value="Unassembled WGS sequence"/>
</dbReference>
<accession>A0ABQ3CBK5</accession>
<organism evidence="2 3">
    <name type="scientific">Streptomyces rubiginosohelvolus</name>
    <dbReference type="NCBI Taxonomy" id="67362"/>
    <lineage>
        <taxon>Bacteria</taxon>
        <taxon>Bacillati</taxon>
        <taxon>Actinomycetota</taxon>
        <taxon>Actinomycetes</taxon>
        <taxon>Kitasatosporales</taxon>
        <taxon>Streptomycetaceae</taxon>
        <taxon>Streptomyces</taxon>
    </lineage>
</organism>
<keyword evidence="3" id="KW-1185">Reference proteome</keyword>
<name>A0ABQ3CBK5_9ACTN</name>
<protein>
    <recommendedName>
        <fullName evidence="4">Secreted peptide</fullName>
    </recommendedName>
</protein>
<evidence type="ECO:0000313" key="2">
    <source>
        <dbReference type="EMBL" id="GGZ81672.1"/>
    </source>
</evidence>
<feature type="transmembrane region" description="Helical" evidence="1">
    <location>
        <begin position="31"/>
        <end position="52"/>
    </location>
</feature>
<proteinExistence type="predicted"/>
<keyword evidence="1" id="KW-0472">Membrane</keyword>
<evidence type="ECO:0000256" key="1">
    <source>
        <dbReference type="SAM" id="Phobius"/>
    </source>
</evidence>
<keyword evidence="1" id="KW-0812">Transmembrane</keyword>